<evidence type="ECO:0000256" key="1">
    <source>
        <dbReference type="SAM" id="MobiDB-lite"/>
    </source>
</evidence>
<organism evidence="2 3">
    <name type="scientific">Araneus ventricosus</name>
    <name type="common">Orbweaver spider</name>
    <name type="synonym">Epeira ventricosa</name>
    <dbReference type="NCBI Taxonomy" id="182803"/>
    <lineage>
        <taxon>Eukaryota</taxon>
        <taxon>Metazoa</taxon>
        <taxon>Ecdysozoa</taxon>
        <taxon>Arthropoda</taxon>
        <taxon>Chelicerata</taxon>
        <taxon>Arachnida</taxon>
        <taxon>Araneae</taxon>
        <taxon>Araneomorphae</taxon>
        <taxon>Entelegynae</taxon>
        <taxon>Araneoidea</taxon>
        <taxon>Araneidae</taxon>
        <taxon>Araneus</taxon>
    </lineage>
</organism>
<gene>
    <name evidence="2" type="ORF">AVEN_261311_1</name>
</gene>
<evidence type="ECO:0000313" key="3">
    <source>
        <dbReference type="Proteomes" id="UP000499080"/>
    </source>
</evidence>
<dbReference type="Proteomes" id="UP000499080">
    <property type="component" value="Unassembled WGS sequence"/>
</dbReference>
<dbReference type="AlphaFoldDB" id="A0A4Y2J1C7"/>
<name>A0A4Y2J1C7_ARAVE</name>
<dbReference type="EMBL" id="BGPR01003104">
    <property type="protein sequence ID" value="GBM83724.1"/>
    <property type="molecule type" value="Genomic_DNA"/>
</dbReference>
<protein>
    <submittedName>
        <fullName evidence="2">Uncharacterized protein</fullName>
    </submittedName>
</protein>
<evidence type="ECO:0000313" key="2">
    <source>
        <dbReference type="EMBL" id="GBM83724.1"/>
    </source>
</evidence>
<sequence length="169" mass="19202">MVEKGKYVDSAPSTPSDFKKVSPKISAKIRPAGSKSPIETSNKYLNLMNSEEQDKDISPTAVSIPAINLKISDDYKFTLQEINTNFPNTENKCDRCYIGILPYSIDDRNKIIEFLYKNEKEYVLSEASKKTLQNSIKDLPPDQNNEMIAQDLKKNKSKLLEFTNLETTI</sequence>
<reference evidence="2 3" key="1">
    <citation type="journal article" date="2019" name="Sci. Rep.">
        <title>Orb-weaving spider Araneus ventricosus genome elucidates the spidroin gene catalogue.</title>
        <authorList>
            <person name="Kono N."/>
            <person name="Nakamura H."/>
            <person name="Ohtoshi R."/>
            <person name="Moran D.A.P."/>
            <person name="Shinohara A."/>
            <person name="Yoshida Y."/>
            <person name="Fujiwara M."/>
            <person name="Mori M."/>
            <person name="Tomita M."/>
            <person name="Arakawa K."/>
        </authorList>
    </citation>
    <scope>NUCLEOTIDE SEQUENCE [LARGE SCALE GENOMIC DNA]</scope>
</reference>
<comment type="caution">
    <text evidence="2">The sequence shown here is derived from an EMBL/GenBank/DDBJ whole genome shotgun (WGS) entry which is preliminary data.</text>
</comment>
<feature type="region of interest" description="Disordered" evidence="1">
    <location>
        <begin position="1"/>
        <end position="22"/>
    </location>
</feature>
<proteinExistence type="predicted"/>
<accession>A0A4Y2J1C7</accession>
<keyword evidence="3" id="KW-1185">Reference proteome</keyword>